<protein>
    <submittedName>
        <fullName evidence="1">Uncharacterized protein</fullName>
    </submittedName>
</protein>
<keyword evidence="2" id="KW-1185">Reference proteome</keyword>
<dbReference type="Proteomes" id="UP000016088">
    <property type="component" value="Unassembled WGS sequence"/>
</dbReference>
<dbReference type="OrthoDB" id="5338965at2759"/>
<proteinExistence type="predicted"/>
<gene>
    <name evidence="1" type="ORF">SOCG_04794</name>
</gene>
<evidence type="ECO:0000313" key="2">
    <source>
        <dbReference type="Proteomes" id="UP000016088"/>
    </source>
</evidence>
<sequence>MSPKEFFQWILCTIKNFFAKCSWGLKKREPATKLAHNDIGLRSLVFLSENSSAEAPTLPTDESEERTLTGMSEKGRVYSHSVKSQKINVFLSCNNTIPQQAELCEPSTERASPRNLKST</sequence>
<dbReference type="EMBL" id="KE503207">
    <property type="protein sequence ID" value="EPX72101.1"/>
    <property type="molecule type" value="Genomic_DNA"/>
</dbReference>
<accession>S9PSL0</accession>
<name>S9PSL0_SCHOY</name>
<dbReference type="GeneID" id="25033754"/>
<organism evidence="1 2">
    <name type="scientific">Schizosaccharomyces octosporus (strain yFS286)</name>
    <name type="common">Fission yeast</name>
    <name type="synonym">Octosporomyces octosporus</name>
    <dbReference type="NCBI Taxonomy" id="483514"/>
    <lineage>
        <taxon>Eukaryota</taxon>
        <taxon>Fungi</taxon>
        <taxon>Dikarya</taxon>
        <taxon>Ascomycota</taxon>
        <taxon>Taphrinomycotina</taxon>
        <taxon>Schizosaccharomycetes</taxon>
        <taxon>Schizosaccharomycetales</taxon>
        <taxon>Schizosaccharomycetaceae</taxon>
        <taxon>Schizosaccharomyces</taxon>
    </lineage>
</organism>
<dbReference type="AlphaFoldDB" id="S9PSL0"/>
<evidence type="ECO:0000313" key="1">
    <source>
        <dbReference type="EMBL" id="EPX72101.1"/>
    </source>
</evidence>
<dbReference type="RefSeq" id="XP_013019395.1">
    <property type="nucleotide sequence ID" value="XM_013163941.1"/>
</dbReference>
<dbReference type="HOGENOM" id="CLU_2062819_0_0_1"/>
<reference evidence="1 2" key="1">
    <citation type="journal article" date="2011" name="Science">
        <title>Comparative functional genomics of the fission yeasts.</title>
        <authorList>
            <person name="Rhind N."/>
            <person name="Chen Z."/>
            <person name="Yassour M."/>
            <person name="Thompson D.A."/>
            <person name="Haas B.J."/>
            <person name="Habib N."/>
            <person name="Wapinski I."/>
            <person name="Roy S."/>
            <person name="Lin M.F."/>
            <person name="Heiman D.I."/>
            <person name="Young S.K."/>
            <person name="Furuya K."/>
            <person name="Guo Y."/>
            <person name="Pidoux A."/>
            <person name="Chen H.M."/>
            <person name="Robbertse B."/>
            <person name="Goldberg J.M."/>
            <person name="Aoki K."/>
            <person name="Bayne E.H."/>
            <person name="Berlin A.M."/>
            <person name="Desjardins C.A."/>
            <person name="Dobbs E."/>
            <person name="Dukaj L."/>
            <person name="Fan L."/>
            <person name="FitzGerald M.G."/>
            <person name="French C."/>
            <person name="Gujja S."/>
            <person name="Hansen K."/>
            <person name="Keifenheim D."/>
            <person name="Levin J.Z."/>
            <person name="Mosher R.A."/>
            <person name="Mueller C.A."/>
            <person name="Pfiffner J."/>
            <person name="Priest M."/>
            <person name="Russ C."/>
            <person name="Smialowska A."/>
            <person name="Swoboda P."/>
            <person name="Sykes S.M."/>
            <person name="Vaughn M."/>
            <person name="Vengrova S."/>
            <person name="Yoder R."/>
            <person name="Zeng Q."/>
            <person name="Allshire R."/>
            <person name="Baulcombe D."/>
            <person name="Birren B.W."/>
            <person name="Brown W."/>
            <person name="Ekwall K."/>
            <person name="Kellis M."/>
            <person name="Leatherwood J."/>
            <person name="Levin H."/>
            <person name="Margalit H."/>
            <person name="Martienssen R."/>
            <person name="Nieduszynski C.A."/>
            <person name="Spatafora J.W."/>
            <person name="Friedman N."/>
            <person name="Dalgaard J.Z."/>
            <person name="Baumann P."/>
            <person name="Niki H."/>
            <person name="Regev A."/>
            <person name="Nusbaum C."/>
        </authorList>
    </citation>
    <scope>NUCLEOTIDE SEQUENCE [LARGE SCALE GENOMIC DNA]</scope>
    <source>
        <strain evidence="2">yFS286</strain>
    </source>
</reference>
<dbReference type="OMA" id="WILCTIK"/>
<dbReference type="VEuPathDB" id="FungiDB:SOCG_04794"/>